<dbReference type="Pfam" id="PF09479">
    <property type="entry name" value="Flg_new"/>
    <property type="match status" value="2"/>
</dbReference>
<keyword evidence="4" id="KW-1185">Reference proteome</keyword>
<reference evidence="3 4" key="1">
    <citation type="journal article" date="2016" name="Antonie Van Leeuwenhoek">
        <title>Denitratimonas tolerans gen. nov., sp. nov., a denitrifying bacterium isolated from a bioreactor for tannery wastewater treatment.</title>
        <authorList>
            <person name="Han S.I."/>
            <person name="Kim J.O."/>
            <person name="Lee Y.R."/>
            <person name="Ekpeghere K.I."/>
            <person name="Koh S.C."/>
            <person name="Whang K.S."/>
        </authorList>
    </citation>
    <scope>NUCLEOTIDE SEQUENCE [LARGE SCALE GENOMIC DNA]</scope>
    <source>
        <strain evidence="3 4">KACC 17565</strain>
    </source>
</reference>
<feature type="non-terminal residue" evidence="3">
    <location>
        <position position="1"/>
    </location>
</feature>
<feature type="domain" description="Bacterial repeat" evidence="2">
    <location>
        <begin position="203"/>
        <end position="273"/>
    </location>
</feature>
<comment type="caution">
    <text evidence="3">The sequence shown here is derived from an EMBL/GenBank/DDBJ whole genome shotgun (WGS) entry which is preliminary data.</text>
</comment>
<dbReference type="AlphaFoldDB" id="A0AAW9R2P3"/>
<evidence type="ECO:0000259" key="2">
    <source>
        <dbReference type="Pfam" id="PF18998"/>
    </source>
</evidence>
<dbReference type="InterPro" id="IPR042229">
    <property type="entry name" value="Listeria/Bacterioides_rpt_sf"/>
</dbReference>
<feature type="domain" description="Bacterial repeat" evidence="2">
    <location>
        <begin position="1"/>
        <end position="66"/>
    </location>
</feature>
<protein>
    <submittedName>
        <fullName evidence="3">InlB B-repeat-containing protein</fullName>
    </submittedName>
</protein>
<comment type="subcellular location">
    <subcellularLocation>
        <location evidence="1">Cell envelope</location>
    </subcellularLocation>
</comment>
<dbReference type="Proteomes" id="UP001364472">
    <property type="component" value="Unassembled WGS sequence"/>
</dbReference>
<gene>
    <name evidence="3" type="ORF">WB794_04620</name>
</gene>
<dbReference type="InterPro" id="IPR044060">
    <property type="entry name" value="Bacterial_rp_domain"/>
</dbReference>
<proteinExistence type="predicted"/>
<dbReference type="GO" id="GO:0030313">
    <property type="term" value="C:cell envelope"/>
    <property type="evidence" value="ECO:0007669"/>
    <property type="project" value="UniProtKB-SubCell"/>
</dbReference>
<dbReference type="RefSeq" id="WP_337334680.1">
    <property type="nucleotide sequence ID" value="NZ_JBBDHC010000005.1"/>
</dbReference>
<evidence type="ECO:0000313" key="4">
    <source>
        <dbReference type="Proteomes" id="UP001364472"/>
    </source>
</evidence>
<name>A0AAW9R2P3_9GAMM</name>
<dbReference type="Pfam" id="PF18998">
    <property type="entry name" value="Flg_new_2"/>
    <property type="match status" value="2"/>
</dbReference>
<sequence length="419" mass="43543">GGNGTITPASQTVAFDGTASFTVTPASGYHVVSVSGDTCTVTGSGSSYSAANIQANCAVTATFAINQYTVTFVDWDATVLKTEQVNHGDAATAPADPSRTGYTFAGWDVAFSNVTADLTVTAQYTINQYTLSFDSQGGSGVAPITADFGDSVTLPAAPTYAGYTFVNWNTAADGSGAPYLAGASFTMPATNTTLYAIWTVTQYTLTYTAGPNGSVDGQASVTHSVVVGGDGPQVEALPDMGWSFDIWSDGVTANPRQDTNVQSDLSVTARFTQRCDIYCDGFEAGASPRPDALAAPGQGGAAGAVVGWSIAASPVGGIDRALELLDARGQRVAWIEASGTEGGQRLRLGWIDAQGAEQRGAWVPWSADDLLLYAWDLSMDDLMLRFGTIGRFPDDLALRLPPGSPIPEAARALRALPSY</sequence>
<evidence type="ECO:0000313" key="3">
    <source>
        <dbReference type="EMBL" id="MEJ1248960.1"/>
    </source>
</evidence>
<dbReference type="EMBL" id="JBBDHC010000005">
    <property type="protein sequence ID" value="MEJ1248960.1"/>
    <property type="molecule type" value="Genomic_DNA"/>
</dbReference>
<dbReference type="Gene3D" id="2.60.40.4270">
    <property type="entry name" value="Listeria-Bacteroides repeat domain"/>
    <property type="match status" value="2"/>
</dbReference>
<organism evidence="3 4">
    <name type="scientific">Denitratimonas tolerans</name>
    <dbReference type="NCBI Taxonomy" id="1338420"/>
    <lineage>
        <taxon>Bacteria</taxon>
        <taxon>Pseudomonadati</taxon>
        <taxon>Pseudomonadota</taxon>
        <taxon>Gammaproteobacteria</taxon>
        <taxon>Lysobacterales</taxon>
        <taxon>Lysobacteraceae</taxon>
        <taxon>Denitratimonas</taxon>
    </lineage>
</organism>
<dbReference type="InterPro" id="IPR013378">
    <property type="entry name" value="InlB-like_B-rpt"/>
</dbReference>
<evidence type="ECO:0000256" key="1">
    <source>
        <dbReference type="ARBA" id="ARBA00004196"/>
    </source>
</evidence>
<accession>A0AAW9R2P3</accession>